<reference evidence="2" key="1">
    <citation type="journal article" date="2020" name="Stud. Mycol.">
        <title>101 Dothideomycetes genomes: a test case for predicting lifestyles and emergence of pathogens.</title>
        <authorList>
            <person name="Haridas S."/>
            <person name="Albert R."/>
            <person name="Binder M."/>
            <person name="Bloem J."/>
            <person name="Labutti K."/>
            <person name="Salamov A."/>
            <person name="Andreopoulos B."/>
            <person name="Baker S."/>
            <person name="Barry K."/>
            <person name="Bills G."/>
            <person name="Bluhm B."/>
            <person name="Cannon C."/>
            <person name="Castanera R."/>
            <person name="Culley D."/>
            <person name="Daum C."/>
            <person name="Ezra D."/>
            <person name="Gonzalez J."/>
            <person name="Henrissat B."/>
            <person name="Kuo A."/>
            <person name="Liang C."/>
            <person name="Lipzen A."/>
            <person name="Lutzoni F."/>
            <person name="Magnuson J."/>
            <person name="Mondo S."/>
            <person name="Nolan M."/>
            <person name="Ohm R."/>
            <person name="Pangilinan J."/>
            <person name="Park H.-J."/>
            <person name="Ramirez L."/>
            <person name="Alfaro M."/>
            <person name="Sun H."/>
            <person name="Tritt A."/>
            <person name="Yoshinaga Y."/>
            <person name="Zwiers L.-H."/>
            <person name="Turgeon B."/>
            <person name="Goodwin S."/>
            <person name="Spatafora J."/>
            <person name="Crous P."/>
            <person name="Grigoriev I."/>
        </authorList>
    </citation>
    <scope>NUCLEOTIDE SEQUENCE</scope>
    <source>
        <strain evidence="2">CBS 119925</strain>
    </source>
</reference>
<evidence type="ECO:0000313" key="3">
    <source>
        <dbReference type="Proteomes" id="UP000799440"/>
    </source>
</evidence>
<protein>
    <submittedName>
        <fullName evidence="2">Uncharacterized protein</fullName>
    </submittedName>
</protein>
<gene>
    <name evidence="2" type="ORF">M011DRAFT_75445</name>
</gene>
<dbReference type="EMBL" id="MU006576">
    <property type="protein sequence ID" value="KAF2746658.1"/>
    <property type="molecule type" value="Genomic_DNA"/>
</dbReference>
<feature type="region of interest" description="Disordered" evidence="1">
    <location>
        <begin position="162"/>
        <end position="209"/>
    </location>
</feature>
<proteinExistence type="predicted"/>
<accession>A0A6A6V7R4</accession>
<evidence type="ECO:0000256" key="1">
    <source>
        <dbReference type="SAM" id="MobiDB-lite"/>
    </source>
</evidence>
<sequence>MQAELRWRRSKARADKEPVGSNAITTNQMPTRRLSSNLTRWKLRKRAAFLGIGCETLVPARCNLGLSIRSAAGDLSTSIFDFTTYTQVTSSIRLSHFNAKGLYVELLIISIVAATYSPRYLGVGTTDLMLQYSAMTRWAHITTAVSGPVSFAHGSRRDISMSGYSQPLRRNTRFPNLHASATKGGTVRQSSARKPPSYPHTYTRVGHPR</sequence>
<keyword evidence="3" id="KW-1185">Reference proteome</keyword>
<organism evidence="2 3">
    <name type="scientific">Sporormia fimetaria CBS 119925</name>
    <dbReference type="NCBI Taxonomy" id="1340428"/>
    <lineage>
        <taxon>Eukaryota</taxon>
        <taxon>Fungi</taxon>
        <taxon>Dikarya</taxon>
        <taxon>Ascomycota</taxon>
        <taxon>Pezizomycotina</taxon>
        <taxon>Dothideomycetes</taxon>
        <taxon>Pleosporomycetidae</taxon>
        <taxon>Pleosporales</taxon>
        <taxon>Sporormiaceae</taxon>
        <taxon>Sporormia</taxon>
    </lineage>
</organism>
<dbReference type="Proteomes" id="UP000799440">
    <property type="component" value="Unassembled WGS sequence"/>
</dbReference>
<evidence type="ECO:0000313" key="2">
    <source>
        <dbReference type="EMBL" id="KAF2746658.1"/>
    </source>
</evidence>
<name>A0A6A6V7R4_9PLEO</name>
<dbReference type="AlphaFoldDB" id="A0A6A6V7R4"/>
<feature type="region of interest" description="Disordered" evidence="1">
    <location>
        <begin position="1"/>
        <end position="21"/>
    </location>
</feature>